<dbReference type="RefSeq" id="WP_342626919.1">
    <property type="nucleotide sequence ID" value="NZ_CP152276.1"/>
</dbReference>
<dbReference type="Proteomes" id="UP001449795">
    <property type="component" value="Chromosome"/>
</dbReference>
<dbReference type="EMBL" id="CP152276">
    <property type="protein sequence ID" value="XAE40886.1"/>
    <property type="molecule type" value="Genomic_DNA"/>
</dbReference>
<evidence type="ECO:0000313" key="3">
    <source>
        <dbReference type="Proteomes" id="UP001449795"/>
    </source>
</evidence>
<feature type="region of interest" description="Disordered" evidence="1">
    <location>
        <begin position="1"/>
        <end position="22"/>
    </location>
</feature>
<proteinExistence type="predicted"/>
<keyword evidence="3" id="KW-1185">Reference proteome</keyword>
<evidence type="ECO:0000313" key="2">
    <source>
        <dbReference type="EMBL" id="XAE40886.1"/>
    </source>
</evidence>
<protein>
    <submittedName>
        <fullName evidence="2">Co-chaperone GroES</fullName>
    </submittedName>
</protein>
<feature type="region of interest" description="Disordered" evidence="1">
    <location>
        <begin position="661"/>
        <end position="719"/>
    </location>
</feature>
<feature type="compositionally biased region" description="Acidic residues" evidence="1">
    <location>
        <begin position="1"/>
        <end position="10"/>
    </location>
</feature>
<name>A0ABZ3D021_9PROT</name>
<evidence type="ECO:0000256" key="1">
    <source>
        <dbReference type="SAM" id="MobiDB-lite"/>
    </source>
</evidence>
<gene>
    <name evidence="2" type="ORF">AAC691_11065</name>
</gene>
<accession>A0ABZ3D021</accession>
<sequence>MSGTIDEDGHEDGPWDGPGGLSDMPDMALAHRLARWIDSPNIAVELDEATCGQVADRVARDYRADEESRAAWKESCHRWLDLARQVSEPKTYPWPGASNVIYPLLANAAVQFAARAYPGIVRDRDVVRGTVLGDDSGVPLRDPSRPGQVLRGPDGAPLWLVPPGAKRTRADAIGRHMSWQLLDEMPDWEEQTDTLLLQLSIVGTMFRKTYFDPALQRNVSETVDPLRLCIDYRAKSFATAPRITEEIDLYPWEVEERIRAGLFLDAKYGANHDAGEDGDAPVTFLEQHRRLDLDGDGYAEPYIVTIARDSGRLARIVAGFDREGVMFGRDDHRVRRIDAIGYYTKYSFIPSPDSVIYDIGFGALLHPLNAAVNTSLNQMFDAAHLANAGGGFVGSGMSLNGGAVRFQVGEYKVVNAPGAALRENLVPLQFPGPNPVLFQLLGFLVDAGREIASVKDVLSGAMPGSNVPGILGLAVIQQGLKVFSAIFKRIHRALGQEFRKLHRLNRIYLPDEVGFRIGASYFRVGRADYAQGGGVEPVSDPEIVTDMQQMARANFLLGFKDDPWCDGREIRRRAFAAAAIGEVEHVLRDAPAPDAEAMARLAELQLRARREAGDMEIRAGQQQAQRVAALADAVLHLAQARRADGQALRDVQEIARMAREISEEEGGDDRAGGPDAGSGAGFAGAAAGDAGRPDGGRVPDVAPPSGDAGGAAVPDGLPR</sequence>
<reference evidence="2 3" key="1">
    <citation type="submission" date="2024-04" db="EMBL/GenBank/DDBJ databases">
        <title>Complete genome sequence of Nguyenibacter vanlangesis HBCM-1154, a strain capable of nitrogen fixation, IAA production, and phosphorus solubilization isolated from sugarcane soil.</title>
        <authorList>
            <person name="MY HANH P."/>
        </authorList>
    </citation>
    <scope>NUCLEOTIDE SEQUENCE [LARGE SCALE GENOMIC DNA]</scope>
    <source>
        <strain evidence="2 3">HBCM 1154</strain>
    </source>
</reference>
<organism evidence="2 3">
    <name type="scientific">Nguyenibacter vanlangensis</name>
    <dbReference type="NCBI Taxonomy" id="1216886"/>
    <lineage>
        <taxon>Bacteria</taxon>
        <taxon>Pseudomonadati</taxon>
        <taxon>Pseudomonadota</taxon>
        <taxon>Alphaproteobacteria</taxon>
        <taxon>Acetobacterales</taxon>
        <taxon>Acetobacteraceae</taxon>
        <taxon>Nguyenibacter</taxon>
    </lineage>
</organism>